<dbReference type="Gene3D" id="3.10.450.620">
    <property type="entry name" value="JHP933, nucleotidyltransferase-like core domain"/>
    <property type="match status" value="1"/>
</dbReference>
<dbReference type="Proteomes" id="UP000808761">
    <property type="component" value="Unassembled WGS sequence"/>
</dbReference>
<dbReference type="AlphaFoldDB" id="A0A9D6YXV5"/>
<name>A0A9D6YXV5_UNCSA</name>
<sequence length="124" mass="14212">MAAELSSAIGISVEQVAREEWEMLILQELFASPVGNDIIFRGGTALRLCFSSPRFSDDLDFSELRAIPTDKFNGVIKAIDRKFPNITLSDLWSKRFTHLAEFKIREPWLPRPFKIKVEIRKGET</sequence>
<comment type="caution">
    <text evidence="1">The sequence shown here is derived from an EMBL/GenBank/DDBJ whole genome shotgun (WGS) entry which is preliminary data.</text>
</comment>
<organism evidence="1 2">
    <name type="scientific">Candidatus Saganbacteria bacterium</name>
    <dbReference type="NCBI Taxonomy" id="2575572"/>
    <lineage>
        <taxon>Bacteria</taxon>
        <taxon>Bacillati</taxon>
        <taxon>Saganbacteria</taxon>
    </lineage>
</organism>
<reference evidence="1" key="1">
    <citation type="submission" date="2020-07" db="EMBL/GenBank/DDBJ databases">
        <title>Huge and variable diversity of episymbiotic CPR bacteria and DPANN archaea in groundwater ecosystems.</title>
        <authorList>
            <person name="He C.Y."/>
            <person name="Keren R."/>
            <person name="Whittaker M."/>
            <person name="Farag I.F."/>
            <person name="Doudna J."/>
            <person name="Cate J.H.D."/>
            <person name="Banfield J.F."/>
        </authorList>
    </citation>
    <scope>NUCLEOTIDE SEQUENCE</scope>
    <source>
        <strain evidence="1">NC_groundwater_1860_Pr3_B-0.1um_51_7</strain>
    </source>
</reference>
<gene>
    <name evidence="1" type="ORF">HZB08_02825</name>
</gene>
<feature type="non-terminal residue" evidence="1">
    <location>
        <position position="124"/>
    </location>
</feature>
<proteinExistence type="predicted"/>
<keyword evidence="1" id="KW-0808">Transferase</keyword>
<evidence type="ECO:0000313" key="1">
    <source>
        <dbReference type="EMBL" id="MBI5078935.1"/>
    </source>
</evidence>
<dbReference type="Pfam" id="PF08843">
    <property type="entry name" value="AbiEii"/>
    <property type="match status" value="1"/>
</dbReference>
<dbReference type="EMBL" id="JACRKR010000137">
    <property type="protein sequence ID" value="MBI5078935.1"/>
    <property type="molecule type" value="Genomic_DNA"/>
</dbReference>
<dbReference type="GO" id="GO:0016740">
    <property type="term" value="F:transferase activity"/>
    <property type="evidence" value="ECO:0007669"/>
    <property type="project" value="UniProtKB-KW"/>
</dbReference>
<accession>A0A9D6YXV5</accession>
<dbReference type="InterPro" id="IPR014942">
    <property type="entry name" value="AbiEii"/>
</dbReference>
<protein>
    <submittedName>
        <fullName evidence="1">Nucleotidyl transferase AbiEii/AbiGii toxin family protein</fullName>
    </submittedName>
</protein>
<evidence type="ECO:0000313" key="2">
    <source>
        <dbReference type="Proteomes" id="UP000808761"/>
    </source>
</evidence>